<evidence type="ECO:0000256" key="1">
    <source>
        <dbReference type="ARBA" id="ARBA00008520"/>
    </source>
</evidence>
<dbReference type="RefSeq" id="WP_168301356.1">
    <property type="nucleotide sequence ID" value="NZ_CP071606.1"/>
</dbReference>
<reference evidence="5 6" key="1">
    <citation type="submission" date="2024-06" db="EMBL/GenBank/DDBJ databases">
        <title>Genomic Encyclopedia of Type Strains, Phase IV (KMG-IV): sequencing the most valuable type-strain genomes for metagenomic binning, comparative biology and taxonomic classification.</title>
        <authorList>
            <person name="Goeker M."/>
        </authorList>
    </citation>
    <scope>NUCLEOTIDE SEQUENCE [LARGE SCALE GENOMIC DNA]</scope>
    <source>
        <strain evidence="5 6">DSM 29288</strain>
    </source>
</reference>
<proteinExistence type="inferred from homology"/>
<accession>A0ABV2MQY6</accession>
<dbReference type="EMBL" id="JBEPMY010000031">
    <property type="protein sequence ID" value="MET3758569.1"/>
    <property type="molecule type" value="Genomic_DNA"/>
</dbReference>
<keyword evidence="5" id="KW-0762">Sugar transport</keyword>
<comment type="caution">
    <text evidence="5">The sequence shown here is derived from an EMBL/GenBank/DDBJ whole genome shotgun (WGS) entry which is preliminary data.</text>
</comment>
<gene>
    <name evidence="5" type="ORF">ABID08_005951</name>
</gene>
<evidence type="ECO:0000256" key="2">
    <source>
        <dbReference type="ARBA" id="ARBA00022448"/>
    </source>
</evidence>
<dbReference type="Proteomes" id="UP001549077">
    <property type="component" value="Unassembled WGS sequence"/>
</dbReference>
<comment type="similarity">
    <text evidence="1">Belongs to the bacterial solute-binding protein 1 family.</text>
</comment>
<evidence type="ECO:0000256" key="4">
    <source>
        <dbReference type="ARBA" id="ARBA00022764"/>
    </source>
</evidence>
<keyword evidence="6" id="KW-1185">Reference proteome</keyword>
<dbReference type="PANTHER" id="PTHR30061:SF50">
    <property type="entry name" value="MALTOSE_MALTODEXTRIN-BINDING PERIPLASMIC PROTEIN"/>
    <property type="match status" value="1"/>
</dbReference>
<dbReference type="PANTHER" id="PTHR30061">
    <property type="entry name" value="MALTOSE-BINDING PERIPLASMIC PROTEIN"/>
    <property type="match status" value="1"/>
</dbReference>
<keyword evidence="3" id="KW-0732">Signal</keyword>
<dbReference type="Pfam" id="PF01547">
    <property type="entry name" value="SBP_bac_1"/>
    <property type="match status" value="1"/>
</dbReference>
<evidence type="ECO:0000313" key="6">
    <source>
        <dbReference type="Proteomes" id="UP001549077"/>
    </source>
</evidence>
<dbReference type="Gene3D" id="3.40.190.10">
    <property type="entry name" value="Periplasmic binding protein-like II"/>
    <property type="match status" value="1"/>
</dbReference>
<dbReference type="InterPro" id="IPR006059">
    <property type="entry name" value="SBP"/>
</dbReference>
<keyword evidence="2" id="KW-0813">Transport</keyword>
<dbReference type="GeneID" id="91151525"/>
<organism evidence="5 6">
    <name type="scientific">Rhizobium binae</name>
    <dbReference type="NCBI Taxonomy" id="1138190"/>
    <lineage>
        <taxon>Bacteria</taxon>
        <taxon>Pseudomonadati</taxon>
        <taxon>Pseudomonadota</taxon>
        <taxon>Alphaproteobacteria</taxon>
        <taxon>Hyphomicrobiales</taxon>
        <taxon>Rhizobiaceae</taxon>
        <taxon>Rhizobium/Agrobacterium group</taxon>
        <taxon>Rhizobium</taxon>
    </lineage>
</organism>
<evidence type="ECO:0000313" key="5">
    <source>
        <dbReference type="EMBL" id="MET3758569.1"/>
    </source>
</evidence>
<protein>
    <submittedName>
        <fullName evidence="5">Multiple sugar transport system substrate-binding protein</fullName>
    </submittedName>
</protein>
<keyword evidence="4" id="KW-0574">Periplasm</keyword>
<name>A0ABV2MQY6_9HYPH</name>
<evidence type="ECO:0000256" key="3">
    <source>
        <dbReference type="ARBA" id="ARBA00022729"/>
    </source>
</evidence>
<sequence length="406" mass="44045">MRKAIRSIALATTTVLATVGYGGVILAKDKVTFAAAVFAEAGRGDRVRAWVDTFNKSQDEVEVEPVAIPFSSLANTVFTQMGGGGGPDLIRFDQTDFFAAIPSGRLLPLDGLINEGDFKFLAPDRFMKVGDKRYGLLFDTTGYALLYNTKLVAKPPADFETFLKAAKEQTKDGHFGYAYRATMAERAGFWQDVTNFVYGFKGRWSDGKGKLTLNSPDVVAGIAAYKAVYDAEIIPKGADAATYRRMFWEGKIAMNVDNGGVAAIFNQNAPDLPFKVAPSPFPDKAQGLIMTALVINANSKQPKAAAKFLNWAYAPANQSALLQAMGTNVGTDVALTPEQLAARPWLAAYAKAMENALPQVVPGFEDKTPEIQQIVLEQVLQVLQGGVEPQQAMDKAQALAERRVRR</sequence>
<dbReference type="SUPFAM" id="SSF53850">
    <property type="entry name" value="Periplasmic binding protein-like II"/>
    <property type="match status" value="1"/>
</dbReference>